<sequence length="38" mass="4826">MIYFYKTRIFETFNLILWSRIWVETPSFREKKIAIDRI</sequence>
<evidence type="ECO:0000313" key="2">
    <source>
        <dbReference type="Proteomes" id="UP000191897"/>
    </source>
</evidence>
<gene>
    <name evidence="1" type="ORF">AGR4C_Lc90186</name>
</gene>
<dbReference type="Proteomes" id="UP000191897">
    <property type="component" value="Unassembled WGS sequence"/>
</dbReference>
<dbReference type="AlphaFoldDB" id="A0A1S7S8G8"/>
<accession>A0A1S7S8G8</accession>
<organism evidence="1 2">
    <name type="scientific">Agrobacterium tumefaciens str. Kerr 14</name>
    <dbReference type="NCBI Taxonomy" id="1183424"/>
    <lineage>
        <taxon>Bacteria</taxon>
        <taxon>Pseudomonadati</taxon>
        <taxon>Pseudomonadota</taxon>
        <taxon>Alphaproteobacteria</taxon>
        <taxon>Hyphomicrobiales</taxon>
        <taxon>Rhizobiaceae</taxon>
        <taxon>Rhizobium/Agrobacterium group</taxon>
        <taxon>Agrobacterium</taxon>
        <taxon>Agrobacterium tumefaciens complex</taxon>
    </lineage>
</organism>
<evidence type="ECO:0000313" key="1">
    <source>
        <dbReference type="EMBL" id="CUX64138.1"/>
    </source>
</evidence>
<proteinExistence type="predicted"/>
<name>A0A1S7S8G8_AGRTU</name>
<reference evidence="1 2" key="1">
    <citation type="submission" date="2016-01" db="EMBL/GenBank/DDBJ databases">
        <authorList>
            <person name="Oliw E.H."/>
        </authorList>
    </citation>
    <scope>NUCLEOTIDE SEQUENCE [LARGE SCALE GENOMIC DNA]</scope>
    <source>
        <strain evidence="1 2">Kerr 14</strain>
    </source>
</reference>
<protein>
    <submittedName>
        <fullName evidence="1">Uncharacterized protein</fullName>
    </submittedName>
</protein>
<dbReference type="EMBL" id="FBWC01000031">
    <property type="protein sequence ID" value="CUX64138.1"/>
    <property type="molecule type" value="Genomic_DNA"/>
</dbReference>